<sequence>MTHLIPMTSFGRKRAGILVCVCLVLLAGCHQPSRDHRPKITITEVPKADLGGPQKMGYLAGSVSDAEPGDHVVLYARSGVWWLQPFANNPLTTIQPDQVWKNSTHLGIEYAALLVEPGFHPALRLAALPAVGNGVLAVTSLKGEGSETIIPKVLHFSGYDWTVNTSDNDRGGVTNSYDPDNAWVDAKGYLHLRMMSRNGKLSCAEVSLERSLGYGLYRFVVQDSAHLDPSATVGLFTFDELSANENRTNELDIELSRWGNAASKNAQYVVQPFFVPENVSRFMAPAGELTHSFRWEPGKVTFQTTRGAALGTGQKLVSEKVFTSGVPVPASEKVHMDLYDFQHSKNPSRLPTEVVVEKFEYLP</sequence>
<dbReference type="InterPro" id="IPR013320">
    <property type="entry name" value="ConA-like_dom_sf"/>
</dbReference>
<reference evidence="1 2" key="1">
    <citation type="submission" date="2016-10" db="EMBL/GenBank/DDBJ databases">
        <authorList>
            <person name="de Groot N.N."/>
        </authorList>
    </citation>
    <scope>NUCLEOTIDE SEQUENCE [LARGE SCALE GENOMIC DNA]</scope>
    <source>
        <strain evidence="1 2">DSM 21001</strain>
    </source>
</reference>
<name>A0A1I6MQ92_9BACT</name>
<dbReference type="AlphaFoldDB" id="A0A1I6MQ92"/>
<dbReference type="CDD" id="cd00413">
    <property type="entry name" value="Glyco_hydrolase_16"/>
    <property type="match status" value="1"/>
</dbReference>
<gene>
    <name evidence="1" type="ORF">SAMN05421771_3282</name>
</gene>
<proteinExistence type="predicted"/>
<dbReference type="SUPFAM" id="SSF49899">
    <property type="entry name" value="Concanavalin A-like lectins/glucanases"/>
    <property type="match status" value="1"/>
</dbReference>
<protein>
    <submittedName>
        <fullName evidence="1">Uncharacterized protein</fullName>
    </submittedName>
</protein>
<keyword evidence="2" id="KW-1185">Reference proteome</keyword>
<dbReference type="EMBL" id="FOZL01000001">
    <property type="protein sequence ID" value="SFS17879.1"/>
    <property type="molecule type" value="Genomic_DNA"/>
</dbReference>
<evidence type="ECO:0000313" key="2">
    <source>
        <dbReference type="Proteomes" id="UP000199024"/>
    </source>
</evidence>
<dbReference type="Gene3D" id="2.60.120.200">
    <property type="match status" value="1"/>
</dbReference>
<organism evidence="1 2">
    <name type="scientific">Granulicella pectinivorans</name>
    <dbReference type="NCBI Taxonomy" id="474950"/>
    <lineage>
        <taxon>Bacteria</taxon>
        <taxon>Pseudomonadati</taxon>
        <taxon>Acidobacteriota</taxon>
        <taxon>Terriglobia</taxon>
        <taxon>Terriglobales</taxon>
        <taxon>Acidobacteriaceae</taxon>
        <taxon>Granulicella</taxon>
    </lineage>
</organism>
<evidence type="ECO:0000313" key="1">
    <source>
        <dbReference type="EMBL" id="SFS17879.1"/>
    </source>
</evidence>
<dbReference type="Proteomes" id="UP000199024">
    <property type="component" value="Unassembled WGS sequence"/>
</dbReference>
<accession>A0A1I6MQ92</accession>
<dbReference type="STRING" id="474950.SAMN05421771_3282"/>